<dbReference type="InterPro" id="IPR018820">
    <property type="entry name" value="BRE4-related_DUF2421"/>
</dbReference>
<keyword evidence="11" id="KW-1185">Reference proteome</keyword>
<feature type="transmembrane region" description="Helical" evidence="6">
    <location>
        <begin position="93"/>
        <end position="116"/>
    </location>
</feature>
<dbReference type="Pfam" id="PF10337">
    <property type="entry name" value="ArAE_2_N"/>
    <property type="match status" value="1"/>
</dbReference>
<feature type="domain" description="DUF2421" evidence="7">
    <location>
        <begin position="772"/>
        <end position="997"/>
    </location>
</feature>
<feature type="transmembrane region" description="Helical" evidence="6">
    <location>
        <begin position="68"/>
        <end position="87"/>
    </location>
</feature>
<sequence>MKNNSEPTDKPAQESKPEVNKPSKIKELWQKAGLDVPTVLMMFKGSLPPTIAIAMFQARGVQEVYQTLGYLVAITSVLGMCIMPRGMFVQNMFLNTMAACLAAATNLLALYCAIQARLHTEVPGARPNAYNSSASAVLAVWLVFQTYLVNSLRGALPQMQFPCIIFSILMIVSLTYGTQFASMSYATSFMQRLLEAFLTGFALATGVSLFIVPLSCRKVVFKEWAGYLGLLGGMLATQASYLRGLEDLDPEAIIKKRMEEEQNPKKTHSKPQKQPLMLETPDALKLKGMLEKLYALHTKLPGDINFAKREVAVGKLGAKDLSQIWSRMRMIMIPISGLNTVIDVLIRRAQSGGWGRRDLSEHEVKTRNKQIENLHELMRALHGPFASMSGSINGAFKHILITLEIEKPPKKKADEEHQGGAAQPGTPGFAEHFKTELDAFFDSKKQSLLDWCKAHDIDLPHDFMDNSFVKTDPIAFDQEHLQERTQRQLFFALYVEYLLWRAGHATLELVLHVDKRKAEGALKKTRLIVPGLKTLRKWLRSMFCKEDLQDEDQYTQDLDHGGVDSLNLGDSYGQRKDPEHLPPQNFGEKVGEVIRLLPRALRSDASAFGFRVSLATMSVGIICYLEASQQWFLTNRLLWGMIMVPLSMTKTAGQSTWSFALRILGTFVAMVGTYIIWYIVDGKTPGVIVFLWLWIFLAFYVVLKFQKLVIVGILSLVTAILIIGYELQVKALGKTVSESNGQPAYPTYLLAPYRLATVCGGLFVAYFWTIFPYPVSESTLLRKDIGGTLYLLANLYSVVHETVKSRVQKIDGDSTVKGTRGYHLEKARLQVFTKLVSLLTTLQQNSAFSRMQLRVGGRFPREEYDGLLESIRRVLQYTSLVSYASNTFSTHSGGDSEWAHDFRLLLASVKATSHQVTSLLALLSNSMTHARALPPYLEIPKPAKYMKTMTRIDKDILSVRHMAEPEYSAFAVITICAMCINEEIEKIARHVKTLVGEIDFSFHVVSTSDDASDESLVGSMMGKEKELEEEDAMDAARGR</sequence>
<reference evidence="10" key="1">
    <citation type="journal article" date="2020" name="Stud. Mycol.">
        <title>101 Dothideomycetes genomes: a test case for predicting lifestyles and emergence of pathogens.</title>
        <authorList>
            <person name="Haridas S."/>
            <person name="Albert R."/>
            <person name="Binder M."/>
            <person name="Bloem J."/>
            <person name="Labutti K."/>
            <person name="Salamov A."/>
            <person name="Andreopoulos B."/>
            <person name="Baker S."/>
            <person name="Barry K."/>
            <person name="Bills G."/>
            <person name="Bluhm B."/>
            <person name="Cannon C."/>
            <person name="Castanera R."/>
            <person name="Culley D."/>
            <person name="Daum C."/>
            <person name="Ezra D."/>
            <person name="Gonzalez J."/>
            <person name="Henrissat B."/>
            <person name="Kuo A."/>
            <person name="Liang C."/>
            <person name="Lipzen A."/>
            <person name="Lutzoni F."/>
            <person name="Magnuson J."/>
            <person name="Mondo S."/>
            <person name="Nolan M."/>
            <person name="Ohm R."/>
            <person name="Pangilinan J."/>
            <person name="Park H.-J."/>
            <person name="Ramirez L."/>
            <person name="Alfaro M."/>
            <person name="Sun H."/>
            <person name="Tritt A."/>
            <person name="Yoshinaga Y."/>
            <person name="Zwiers L.-H."/>
            <person name="Turgeon B."/>
            <person name="Goodwin S."/>
            <person name="Spatafora J."/>
            <person name="Crous P."/>
            <person name="Grigoriev I."/>
        </authorList>
    </citation>
    <scope>NUCLEOTIDE SEQUENCE</scope>
    <source>
        <strain evidence="10">ATCC 36951</strain>
    </source>
</reference>
<feature type="domain" description="Putative ER transporter 6TM N-terminal" evidence="8">
    <location>
        <begin position="129"/>
        <end position="350"/>
    </location>
</feature>
<evidence type="ECO:0000256" key="4">
    <source>
        <dbReference type="ARBA" id="ARBA00023136"/>
    </source>
</evidence>
<dbReference type="AlphaFoldDB" id="A0A6A6D230"/>
<evidence type="ECO:0000259" key="9">
    <source>
        <dbReference type="Pfam" id="PF13515"/>
    </source>
</evidence>
<evidence type="ECO:0008006" key="12">
    <source>
        <dbReference type="Google" id="ProtNLM"/>
    </source>
</evidence>
<gene>
    <name evidence="10" type="ORF">M409DRAFT_62995</name>
</gene>
<keyword evidence="4 6" id="KW-0472">Membrane</keyword>
<feature type="region of interest" description="Disordered" evidence="5">
    <location>
        <begin position="1012"/>
        <end position="1039"/>
    </location>
</feature>
<feature type="transmembrane region" description="Helical" evidence="6">
    <location>
        <begin position="686"/>
        <end position="703"/>
    </location>
</feature>
<evidence type="ECO:0000256" key="2">
    <source>
        <dbReference type="ARBA" id="ARBA00022692"/>
    </source>
</evidence>
<feature type="transmembrane region" description="Helical" evidence="6">
    <location>
        <begin position="659"/>
        <end position="680"/>
    </location>
</feature>
<dbReference type="InterPro" id="IPR018823">
    <property type="entry name" value="ArAE_2_N"/>
</dbReference>
<dbReference type="EMBL" id="ML993581">
    <property type="protein sequence ID" value="KAF2172242.1"/>
    <property type="molecule type" value="Genomic_DNA"/>
</dbReference>
<feature type="transmembrane region" description="Helical" evidence="6">
    <location>
        <begin position="128"/>
        <end position="147"/>
    </location>
</feature>
<dbReference type="GO" id="GO:0016020">
    <property type="term" value="C:membrane"/>
    <property type="evidence" value="ECO:0007669"/>
    <property type="project" value="UniProtKB-SubCell"/>
</dbReference>
<evidence type="ECO:0000259" key="8">
    <source>
        <dbReference type="Pfam" id="PF10337"/>
    </source>
</evidence>
<feature type="domain" description="Integral membrane bound transporter" evidence="9">
    <location>
        <begin position="630"/>
        <end position="768"/>
    </location>
</feature>
<dbReference type="PANTHER" id="PTHR37994">
    <property type="entry name" value="ARAE_2_N DOMAIN-CONTAINING PROTEIN-RELATED"/>
    <property type="match status" value="1"/>
</dbReference>
<evidence type="ECO:0000259" key="7">
    <source>
        <dbReference type="Pfam" id="PF10334"/>
    </source>
</evidence>
<organism evidence="10 11">
    <name type="scientific">Zasmidium cellare ATCC 36951</name>
    <dbReference type="NCBI Taxonomy" id="1080233"/>
    <lineage>
        <taxon>Eukaryota</taxon>
        <taxon>Fungi</taxon>
        <taxon>Dikarya</taxon>
        <taxon>Ascomycota</taxon>
        <taxon>Pezizomycotina</taxon>
        <taxon>Dothideomycetes</taxon>
        <taxon>Dothideomycetidae</taxon>
        <taxon>Mycosphaerellales</taxon>
        <taxon>Mycosphaerellaceae</taxon>
        <taxon>Zasmidium</taxon>
    </lineage>
</organism>
<feature type="transmembrane region" description="Helical" evidence="6">
    <location>
        <begin position="708"/>
        <end position="725"/>
    </location>
</feature>
<evidence type="ECO:0000256" key="5">
    <source>
        <dbReference type="SAM" id="MobiDB-lite"/>
    </source>
</evidence>
<evidence type="ECO:0000256" key="1">
    <source>
        <dbReference type="ARBA" id="ARBA00004141"/>
    </source>
</evidence>
<dbReference type="Pfam" id="PF10334">
    <property type="entry name" value="BRE4"/>
    <property type="match status" value="1"/>
</dbReference>
<feature type="compositionally biased region" description="Basic and acidic residues" evidence="5">
    <location>
        <begin position="7"/>
        <end position="22"/>
    </location>
</feature>
<feature type="transmembrane region" description="Helical" evidence="6">
    <location>
        <begin position="159"/>
        <end position="181"/>
    </location>
</feature>
<evidence type="ECO:0000313" key="10">
    <source>
        <dbReference type="EMBL" id="KAF2172242.1"/>
    </source>
</evidence>
<evidence type="ECO:0000256" key="6">
    <source>
        <dbReference type="SAM" id="Phobius"/>
    </source>
</evidence>
<accession>A0A6A6D230</accession>
<protein>
    <recommendedName>
        <fullName evidence="12">ER transporter 6TM N-terminal domain-containing protein</fullName>
    </recommendedName>
</protein>
<dbReference type="Proteomes" id="UP000799537">
    <property type="component" value="Unassembled WGS sequence"/>
</dbReference>
<keyword evidence="3 6" id="KW-1133">Transmembrane helix</keyword>
<dbReference type="PANTHER" id="PTHR37994:SF4">
    <property type="entry name" value="ER TRANSPORTER 6TM N-TERMINAL DOMAIN-CONTAINING PROTEIN-RELATED"/>
    <property type="match status" value="1"/>
</dbReference>
<feature type="transmembrane region" description="Helical" evidence="6">
    <location>
        <begin position="193"/>
        <end position="212"/>
    </location>
</feature>
<evidence type="ECO:0000256" key="3">
    <source>
        <dbReference type="ARBA" id="ARBA00022989"/>
    </source>
</evidence>
<dbReference type="GeneID" id="54568671"/>
<dbReference type="InterPro" id="IPR049453">
    <property type="entry name" value="Memb_transporter_dom"/>
</dbReference>
<comment type="subcellular location">
    <subcellularLocation>
        <location evidence="1">Membrane</location>
        <topology evidence="1">Multi-pass membrane protein</topology>
    </subcellularLocation>
</comment>
<feature type="transmembrane region" description="Helical" evidence="6">
    <location>
        <begin position="605"/>
        <end position="625"/>
    </location>
</feature>
<dbReference type="OrthoDB" id="2274698at2759"/>
<name>A0A6A6D230_ZASCE</name>
<keyword evidence="2 6" id="KW-0812">Transmembrane</keyword>
<evidence type="ECO:0000313" key="11">
    <source>
        <dbReference type="Proteomes" id="UP000799537"/>
    </source>
</evidence>
<feature type="region of interest" description="Disordered" evidence="5">
    <location>
        <begin position="1"/>
        <end position="22"/>
    </location>
</feature>
<proteinExistence type="predicted"/>
<feature type="transmembrane region" description="Helical" evidence="6">
    <location>
        <begin position="753"/>
        <end position="773"/>
    </location>
</feature>
<dbReference type="RefSeq" id="XP_033673131.1">
    <property type="nucleotide sequence ID" value="XM_033815399.1"/>
</dbReference>
<dbReference type="Pfam" id="PF13515">
    <property type="entry name" value="FUSC_2"/>
    <property type="match status" value="1"/>
</dbReference>